<reference evidence="1" key="2">
    <citation type="submission" date="2021-09" db="EMBL/GenBank/DDBJ databases">
        <authorList>
            <person name="Jia N."/>
            <person name="Wang J."/>
            <person name="Shi W."/>
            <person name="Du L."/>
            <person name="Sun Y."/>
            <person name="Zhan W."/>
            <person name="Jiang J."/>
            <person name="Wang Q."/>
            <person name="Zhang B."/>
            <person name="Ji P."/>
            <person name="Sakyi L.B."/>
            <person name="Cui X."/>
            <person name="Yuan T."/>
            <person name="Jiang B."/>
            <person name="Yang W."/>
            <person name="Lam T.T.-Y."/>
            <person name="Chang Q."/>
            <person name="Ding S."/>
            <person name="Wang X."/>
            <person name="Zhu J."/>
            <person name="Ruan X."/>
            <person name="Zhao L."/>
            <person name="Wei J."/>
            <person name="Que T."/>
            <person name="Du C."/>
            <person name="Cheng J."/>
            <person name="Dai P."/>
            <person name="Han X."/>
            <person name="Huang E."/>
            <person name="Gao Y."/>
            <person name="Liu J."/>
            <person name="Shao H."/>
            <person name="Ye R."/>
            <person name="Li L."/>
            <person name="Wei W."/>
            <person name="Wang X."/>
            <person name="Wang C."/>
            <person name="Huo Q."/>
            <person name="Li W."/>
            <person name="Guo W."/>
            <person name="Chen H."/>
            <person name="Chen S."/>
            <person name="Zhou L."/>
            <person name="Zhou L."/>
            <person name="Ni X."/>
            <person name="Tian J."/>
            <person name="Zhou Y."/>
            <person name="Sheng Y."/>
            <person name="Liu T."/>
            <person name="Pan Y."/>
            <person name="Xia L."/>
            <person name="Li J."/>
            <person name="Zhao F."/>
            <person name="Cao W."/>
        </authorList>
    </citation>
    <scope>NUCLEOTIDE SEQUENCE</scope>
    <source>
        <strain evidence="1">Rsan-2018</strain>
        <tissue evidence="1">Larvae</tissue>
    </source>
</reference>
<gene>
    <name evidence="1" type="ORF">HPB52_022490</name>
</gene>
<keyword evidence="2" id="KW-1185">Reference proteome</keyword>
<dbReference type="Proteomes" id="UP000821837">
    <property type="component" value="Unassembled WGS sequence"/>
</dbReference>
<evidence type="ECO:0008006" key="3">
    <source>
        <dbReference type="Google" id="ProtNLM"/>
    </source>
</evidence>
<dbReference type="AlphaFoldDB" id="A0A9D4Q8I8"/>
<evidence type="ECO:0000313" key="2">
    <source>
        <dbReference type="Proteomes" id="UP000821837"/>
    </source>
</evidence>
<accession>A0A9D4Q8I8</accession>
<name>A0A9D4Q8I8_RHISA</name>
<dbReference type="VEuPathDB" id="VectorBase:RSAN_047412"/>
<comment type="caution">
    <text evidence="1">The sequence shown here is derived from an EMBL/GenBank/DDBJ whole genome shotgun (WGS) entry which is preliminary data.</text>
</comment>
<proteinExistence type="predicted"/>
<evidence type="ECO:0000313" key="1">
    <source>
        <dbReference type="EMBL" id="KAH7969895.1"/>
    </source>
</evidence>
<organism evidence="1 2">
    <name type="scientific">Rhipicephalus sanguineus</name>
    <name type="common">Brown dog tick</name>
    <name type="synonym">Ixodes sanguineus</name>
    <dbReference type="NCBI Taxonomy" id="34632"/>
    <lineage>
        <taxon>Eukaryota</taxon>
        <taxon>Metazoa</taxon>
        <taxon>Ecdysozoa</taxon>
        <taxon>Arthropoda</taxon>
        <taxon>Chelicerata</taxon>
        <taxon>Arachnida</taxon>
        <taxon>Acari</taxon>
        <taxon>Parasitiformes</taxon>
        <taxon>Ixodida</taxon>
        <taxon>Ixodoidea</taxon>
        <taxon>Ixodidae</taxon>
        <taxon>Rhipicephalinae</taxon>
        <taxon>Rhipicephalus</taxon>
        <taxon>Rhipicephalus</taxon>
    </lineage>
</organism>
<sequence>MRRDGGAICLPRKAECPHTHLYFLHRLLQPKEVISTRNWPGTAGLKHEAHAAKRALGGWLATPSRGARHGRWAREVFKYIHLKCINTKWVLRTKRLTERYEVAPCRLTEKLQRDRRTKVRGAVQEAESASWRTMGAGKPALSFYSKAKQAIEKEPLYENSKGSGLLCEASCGMLRTRLLRATYTPNLDMTCPLCTLEEESIEHIVLRCPALKPQVSATSSAAATPPEQRQTLLAMALGFRESQEQPQRETVEATKRRLEHWWCTNYLQDRTGPAANTPNQ</sequence>
<reference evidence="1" key="1">
    <citation type="journal article" date="2020" name="Cell">
        <title>Large-Scale Comparative Analyses of Tick Genomes Elucidate Their Genetic Diversity and Vector Capacities.</title>
        <authorList>
            <consortium name="Tick Genome and Microbiome Consortium (TIGMIC)"/>
            <person name="Jia N."/>
            <person name="Wang J."/>
            <person name="Shi W."/>
            <person name="Du L."/>
            <person name="Sun Y."/>
            <person name="Zhan W."/>
            <person name="Jiang J.F."/>
            <person name="Wang Q."/>
            <person name="Zhang B."/>
            <person name="Ji P."/>
            <person name="Bell-Sakyi L."/>
            <person name="Cui X.M."/>
            <person name="Yuan T.T."/>
            <person name="Jiang B.G."/>
            <person name="Yang W.F."/>
            <person name="Lam T.T."/>
            <person name="Chang Q.C."/>
            <person name="Ding S.J."/>
            <person name="Wang X.J."/>
            <person name="Zhu J.G."/>
            <person name="Ruan X.D."/>
            <person name="Zhao L."/>
            <person name="Wei J.T."/>
            <person name="Ye R.Z."/>
            <person name="Que T.C."/>
            <person name="Du C.H."/>
            <person name="Zhou Y.H."/>
            <person name="Cheng J.X."/>
            <person name="Dai P.F."/>
            <person name="Guo W.B."/>
            <person name="Han X.H."/>
            <person name="Huang E.J."/>
            <person name="Li L.F."/>
            <person name="Wei W."/>
            <person name="Gao Y.C."/>
            <person name="Liu J.Z."/>
            <person name="Shao H.Z."/>
            <person name="Wang X."/>
            <person name="Wang C.C."/>
            <person name="Yang T.C."/>
            <person name="Huo Q.B."/>
            <person name="Li W."/>
            <person name="Chen H.Y."/>
            <person name="Chen S.E."/>
            <person name="Zhou L.G."/>
            <person name="Ni X.B."/>
            <person name="Tian J.H."/>
            <person name="Sheng Y."/>
            <person name="Liu T."/>
            <person name="Pan Y.S."/>
            <person name="Xia L.Y."/>
            <person name="Li J."/>
            <person name="Zhao F."/>
            <person name="Cao W.C."/>
        </authorList>
    </citation>
    <scope>NUCLEOTIDE SEQUENCE</scope>
    <source>
        <strain evidence="1">Rsan-2018</strain>
    </source>
</reference>
<protein>
    <recommendedName>
        <fullName evidence="3">Tick transposon</fullName>
    </recommendedName>
</protein>
<dbReference type="EMBL" id="JABSTV010001248">
    <property type="protein sequence ID" value="KAH7969895.1"/>
    <property type="molecule type" value="Genomic_DNA"/>
</dbReference>